<evidence type="ECO:0000256" key="1">
    <source>
        <dbReference type="SAM" id="Coils"/>
    </source>
</evidence>
<evidence type="ECO:0000313" key="4">
    <source>
        <dbReference type="Proteomes" id="UP000230603"/>
    </source>
</evidence>
<feature type="transmembrane region" description="Helical" evidence="2">
    <location>
        <begin position="619"/>
        <end position="637"/>
    </location>
</feature>
<evidence type="ECO:0008006" key="5">
    <source>
        <dbReference type="Google" id="ProtNLM"/>
    </source>
</evidence>
<dbReference type="Proteomes" id="UP000230603">
    <property type="component" value="Unassembled WGS sequence"/>
</dbReference>
<dbReference type="EMBL" id="PFEP01000041">
    <property type="protein sequence ID" value="PJE72785.1"/>
    <property type="molecule type" value="Genomic_DNA"/>
</dbReference>
<keyword evidence="2" id="KW-0812">Transmembrane</keyword>
<accession>A0A2M8L871</accession>
<name>A0A2M8L871_9BACT</name>
<reference evidence="4" key="1">
    <citation type="submission" date="2017-09" db="EMBL/GenBank/DDBJ databases">
        <title>Depth-based differentiation of microbial function through sediment-hosted aquifers and enrichment of novel symbionts in the deep terrestrial subsurface.</title>
        <authorList>
            <person name="Probst A.J."/>
            <person name="Ladd B."/>
            <person name="Jarett J.K."/>
            <person name="Geller-Mcgrath D.E."/>
            <person name="Sieber C.M.K."/>
            <person name="Emerson J.B."/>
            <person name="Anantharaman K."/>
            <person name="Thomas B.C."/>
            <person name="Malmstrom R."/>
            <person name="Stieglmeier M."/>
            <person name="Klingl A."/>
            <person name="Woyke T."/>
            <person name="Ryan C.M."/>
            <person name="Banfield J.F."/>
        </authorList>
    </citation>
    <scope>NUCLEOTIDE SEQUENCE [LARGE SCALE GENOMIC DNA]</scope>
</reference>
<protein>
    <recommendedName>
        <fullName evidence="5">PIN domain-containing protein</fullName>
    </recommendedName>
</protein>
<keyword evidence="1" id="KW-0175">Coiled coil</keyword>
<proteinExistence type="predicted"/>
<sequence>MNSNITPKQLIAVNLRYGVVANSLKILAFTNLSSKALFLSNRALSTTEIAHEVAQLIGIPSVTDELVLNSLRELRNNGQIKGANGKWVLEAKSRKNIEKEIESYQSALNKVIDKHFPKSVDKTKIFDWFPEAIVDFFTYNGDEWVKSVCKGNRQFSEFKTSDELIDGSLRKYRLEANASELKNAFTGFLASKDLDDQRYLTNAGFAMFSARLVAADVGADPITLDELKNSMFLLDTNFLFALQQEGCRRLSTSLKPLGVALNSIGAKLFFLRETKEEYARVWSSKRNEILKLCEVYPNKIIMDADDDFISTAKARGCANKEDFDRYFDSIREIPKEIPSGPTIELLEDEEIAKEINKAKKDYPLKQAIQNWRLKLRPWWDRQPKSNSALGHDASMLYVAELEKKSGKKIYILTLDRSFQLCCADRMSKHEVPMAIYLEGLIQILAINNAGPDLDATNFAPLLSSILIKRCVPPENMYTTQDLYWLFGIQKNVASFNSEKIKQIALEVNKARLSGKKANDETLQRTINRLYQEEIQSDHQKVEESVERAHKAEEAAEVEKNKRIEIENKFNKKEKEDKLRSAKWKLAKSLLWRIPVVLVCGGLMFVLASFAFRTLEKENLFSFGSSLLSVVVIGYGFLNRPIREYFNIKNGLLKNEK</sequence>
<dbReference type="AlphaFoldDB" id="A0A2M8L871"/>
<keyword evidence="2" id="KW-0472">Membrane</keyword>
<keyword evidence="2" id="KW-1133">Transmembrane helix</keyword>
<evidence type="ECO:0000256" key="2">
    <source>
        <dbReference type="SAM" id="Phobius"/>
    </source>
</evidence>
<organism evidence="3 4">
    <name type="scientific">Candidatus Tagabacteria bacterium CG10_big_fil_rev_8_21_14_0_10_40_13</name>
    <dbReference type="NCBI Taxonomy" id="1975022"/>
    <lineage>
        <taxon>Bacteria</taxon>
        <taxon>Candidatus Tagaibacteriota</taxon>
    </lineage>
</organism>
<feature type="coiled-coil region" evidence="1">
    <location>
        <begin position="541"/>
        <end position="575"/>
    </location>
</feature>
<gene>
    <name evidence="3" type="ORF">COV00_03440</name>
</gene>
<feature type="transmembrane region" description="Helical" evidence="2">
    <location>
        <begin position="589"/>
        <end position="613"/>
    </location>
</feature>
<evidence type="ECO:0000313" key="3">
    <source>
        <dbReference type="EMBL" id="PJE72785.1"/>
    </source>
</evidence>
<comment type="caution">
    <text evidence="3">The sequence shown here is derived from an EMBL/GenBank/DDBJ whole genome shotgun (WGS) entry which is preliminary data.</text>
</comment>